<keyword evidence="1" id="KW-0862">Zinc</keyword>
<evidence type="ECO:0000256" key="2">
    <source>
        <dbReference type="SAM" id="MobiDB-lite"/>
    </source>
</evidence>
<evidence type="ECO:0000259" key="4">
    <source>
        <dbReference type="PROSITE" id="PS50234"/>
    </source>
</evidence>
<dbReference type="SMART" id="SM00327">
    <property type="entry name" value="VWA"/>
    <property type="match status" value="1"/>
</dbReference>
<reference evidence="5 6" key="1">
    <citation type="submission" date="2024-02" db="EMBL/GenBank/DDBJ databases">
        <title>High-quality chromosome-scale genome assembly of Pensacola bahiagrass (Paspalum notatum Flugge var. saurae).</title>
        <authorList>
            <person name="Vega J.M."/>
            <person name="Podio M."/>
            <person name="Orjuela J."/>
            <person name="Siena L.A."/>
            <person name="Pessino S.C."/>
            <person name="Combes M.C."/>
            <person name="Mariac C."/>
            <person name="Albertini E."/>
            <person name="Pupilli F."/>
            <person name="Ortiz J.P.A."/>
            <person name="Leblanc O."/>
        </authorList>
    </citation>
    <scope>NUCLEOTIDE SEQUENCE [LARGE SCALE GENOMIC DNA]</scope>
    <source>
        <strain evidence="5">R1</strain>
        <tissue evidence="5">Leaf</tissue>
    </source>
</reference>
<dbReference type="Pfam" id="PF14624">
    <property type="entry name" value="Vwaint"/>
    <property type="match status" value="1"/>
</dbReference>
<keyword evidence="6" id="KW-1185">Reference proteome</keyword>
<organism evidence="5 6">
    <name type="scientific">Paspalum notatum var. saurae</name>
    <dbReference type="NCBI Taxonomy" id="547442"/>
    <lineage>
        <taxon>Eukaryota</taxon>
        <taxon>Viridiplantae</taxon>
        <taxon>Streptophyta</taxon>
        <taxon>Embryophyta</taxon>
        <taxon>Tracheophyta</taxon>
        <taxon>Spermatophyta</taxon>
        <taxon>Magnoliopsida</taxon>
        <taxon>Liliopsida</taxon>
        <taxon>Poales</taxon>
        <taxon>Poaceae</taxon>
        <taxon>PACMAD clade</taxon>
        <taxon>Panicoideae</taxon>
        <taxon>Andropogonodae</taxon>
        <taxon>Paspaleae</taxon>
        <taxon>Paspalinae</taxon>
        <taxon>Paspalum</taxon>
    </lineage>
</organism>
<feature type="domain" description="RING-type" evidence="3">
    <location>
        <begin position="6"/>
        <end position="50"/>
    </location>
</feature>
<dbReference type="Gene3D" id="3.40.50.410">
    <property type="entry name" value="von Willebrand factor, type A domain"/>
    <property type="match status" value="1"/>
</dbReference>
<dbReference type="InterPro" id="IPR001841">
    <property type="entry name" value="Znf_RING"/>
</dbReference>
<dbReference type="Pfam" id="PF00092">
    <property type="entry name" value="VWA"/>
    <property type="match status" value="1"/>
</dbReference>
<dbReference type="SMART" id="SM00184">
    <property type="entry name" value="RING"/>
    <property type="match status" value="1"/>
</dbReference>
<dbReference type="InterPro" id="IPR032838">
    <property type="entry name" value="Vwaint_dom"/>
</dbReference>
<dbReference type="InterPro" id="IPR002035">
    <property type="entry name" value="VWF_A"/>
</dbReference>
<protein>
    <recommendedName>
        <fullName evidence="7">RING-type domain-containing protein</fullName>
    </recommendedName>
</protein>
<dbReference type="InterPro" id="IPR013083">
    <property type="entry name" value="Znf_RING/FYVE/PHD"/>
</dbReference>
<dbReference type="SUPFAM" id="SSF57850">
    <property type="entry name" value="RING/U-box"/>
    <property type="match status" value="1"/>
</dbReference>
<dbReference type="Pfam" id="PF17123">
    <property type="entry name" value="zf-RING_11"/>
    <property type="match status" value="1"/>
</dbReference>
<dbReference type="PROSITE" id="PS50234">
    <property type="entry name" value="VWFA"/>
    <property type="match status" value="1"/>
</dbReference>
<dbReference type="Proteomes" id="UP001341281">
    <property type="component" value="Chromosome 02"/>
</dbReference>
<dbReference type="Gene3D" id="3.30.40.10">
    <property type="entry name" value="Zinc/RING finger domain, C3HC4 (zinc finger)"/>
    <property type="match status" value="1"/>
</dbReference>
<feature type="region of interest" description="Disordered" evidence="2">
    <location>
        <begin position="90"/>
        <end position="131"/>
    </location>
</feature>
<evidence type="ECO:0000259" key="3">
    <source>
        <dbReference type="PROSITE" id="PS50089"/>
    </source>
</evidence>
<dbReference type="PANTHER" id="PTHR10579:SF150">
    <property type="entry name" value="RING-TYPE DOMAIN-CONTAINING PROTEIN"/>
    <property type="match status" value="1"/>
</dbReference>
<dbReference type="InterPro" id="IPR051266">
    <property type="entry name" value="CLCR"/>
</dbReference>
<evidence type="ECO:0008006" key="7">
    <source>
        <dbReference type="Google" id="ProtNLM"/>
    </source>
</evidence>
<dbReference type="InterPro" id="IPR036465">
    <property type="entry name" value="vWFA_dom_sf"/>
</dbReference>
<dbReference type="EMBL" id="CP144746">
    <property type="protein sequence ID" value="WVZ55425.1"/>
    <property type="molecule type" value="Genomic_DNA"/>
</dbReference>
<evidence type="ECO:0000256" key="1">
    <source>
        <dbReference type="PROSITE-ProRule" id="PRU00175"/>
    </source>
</evidence>
<keyword evidence="1" id="KW-0479">Metal-binding</keyword>
<accession>A0AAQ3SLM3</accession>
<dbReference type="SUPFAM" id="SSF53300">
    <property type="entry name" value="vWA-like"/>
    <property type="match status" value="1"/>
</dbReference>
<name>A0AAQ3SLM3_PASNO</name>
<dbReference type="AlphaFoldDB" id="A0AAQ3SLM3"/>
<sequence length="670" mass="70464">MSNDPCAICLGGMGARGGQAIFTAECSHTFHFHCISASVAHGHLVCPLCNAQWRELPFVRPAQPSPAPPTLPPPLLPIPLMEPMHHHVQPPPIRNRPMHGVQTPPQPEVFDDDEPVEPPAAHDSQRQAAAAAASGSGGTLLIVQTHTEYSAVALDSSRDNFAVLVHVKAPGISSGGEAAAAAGDAQRAPLDLVTVLDVSGSMSGEKLALLKQAMGFVIDNLGPHDRLSVVSFSSGALRVTRLLRMSESGKGLAMGAVESLVARGGTNIAEGLRTAAKVLDERRHRNAVSSVILLSDGQDNYTMARRAPGAAAPNYEALVPPSFMANGTRDWSAAIHTFGFGNDHDAAAMHVISETTGGTFSYIENEAVIQDAFAQCIGGLLTVVVQGLRVAITCGHSGVRIGSIESGRYESRVDDDGRSSSVAVGELYADEERRFLLFLTVPAAAATDGETETTLIKVCCSYRDAAGGAHVDVTAEDTVVARPEQVVEAAAERSVEVERERVRVEAAADIAAARAAAERGAHQEAVEILEHRQRAVAQSEAARGGDPTSLALGAELFEMRRRVSSRNSYERSGRAYMLSGISMHAQQRANTRQMSAFVSGPVASGGGFVLNAAGPEGVPSVAAAETSSFATPAMRAMLLRSRRAREASAEQQPPPPPKAGEALDPESVNQ</sequence>
<feature type="domain" description="VWFA" evidence="4">
    <location>
        <begin position="191"/>
        <end position="377"/>
    </location>
</feature>
<dbReference type="GO" id="GO:0008270">
    <property type="term" value="F:zinc ion binding"/>
    <property type="evidence" value="ECO:0007669"/>
    <property type="project" value="UniProtKB-KW"/>
</dbReference>
<gene>
    <name evidence="5" type="ORF">U9M48_006085</name>
</gene>
<evidence type="ECO:0000313" key="5">
    <source>
        <dbReference type="EMBL" id="WVZ55425.1"/>
    </source>
</evidence>
<feature type="region of interest" description="Disordered" evidence="2">
    <location>
        <begin position="637"/>
        <end position="670"/>
    </location>
</feature>
<dbReference type="PANTHER" id="PTHR10579">
    <property type="entry name" value="CALCIUM-ACTIVATED CHLORIDE CHANNEL REGULATOR"/>
    <property type="match status" value="1"/>
</dbReference>
<dbReference type="PROSITE" id="PS50089">
    <property type="entry name" value="ZF_RING_2"/>
    <property type="match status" value="1"/>
</dbReference>
<keyword evidence="1" id="KW-0863">Zinc-finger</keyword>
<proteinExistence type="predicted"/>
<evidence type="ECO:0000313" key="6">
    <source>
        <dbReference type="Proteomes" id="UP001341281"/>
    </source>
</evidence>